<dbReference type="PANTHER" id="PTHR11014:SF63">
    <property type="entry name" value="METALLOPEPTIDASE, PUTATIVE (AFU_ORTHOLOGUE AFUA_6G09600)-RELATED"/>
    <property type="match status" value="1"/>
</dbReference>
<keyword evidence="5" id="KW-1185">Reference proteome</keyword>
<name>A0ABP7Q2U9_9BACT</name>
<reference evidence="5" key="1">
    <citation type="journal article" date="2019" name="Int. J. Syst. Evol. Microbiol.">
        <title>The Global Catalogue of Microorganisms (GCM) 10K type strain sequencing project: providing services to taxonomists for standard genome sequencing and annotation.</title>
        <authorList>
            <consortium name="The Broad Institute Genomics Platform"/>
            <consortium name="The Broad Institute Genome Sequencing Center for Infectious Disease"/>
            <person name="Wu L."/>
            <person name="Ma J."/>
        </authorList>
    </citation>
    <scope>NUCLEOTIDE SEQUENCE [LARGE SCALE GENOMIC DNA]</scope>
    <source>
        <strain evidence="5">JCM 17217</strain>
    </source>
</reference>
<keyword evidence="2" id="KW-0732">Signal</keyword>
<dbReference type="Proteomes" id="UP001501556">
    <property type="component" value="Unassembled WGS sequence"/>
</dbReference>
<dbReference type="PIRSF" id="PIRSF005962">
    <property type="entry name" value="Pept_M20D_amidohydro"/>
    <property type="match status" value="1"/>
</dbReference>
<keyword evidence="1" id="KW-0378">Hydrolase</keyword>
<gene>
    <name evidence="4" type="ORF">GCM10022407_19960</name>
</gene>
<dbReference type="NCBIfam" id="TIGR01891">
    <property type="entry name" value="amidohydrolases"/>
    <property type="match status" value="1"/>
</dbReference>
<dbReference type="InterPro" id="IPR017439">
    <property type="entry name" value="Amidohydrolase"/>
</dbReference>
<proteinExistence type="predicted"/>
<dbReference type="InterPro" id="IPR036264">
    <property type="entry name" value="Bact_exopeptidase_dim_dom"/>
</dbReference>
<dbReference type="SUPFAM" id="SSF55031">
    <property type="entry name" value="Bacterial exopeptidase dimerisation domain"/>
    <property type="match status" value="1"/>
</dbReference>
<dbReference type="InterPro" id="IPR002933">
    <property type="entry name" value="Peptidase_M20"/>
</dbReference>
<dbReference type="PANTHER" id="PTHR11014">
    <property type="entry name" value="PEPTIDASE M20 FAMILY MEMBER"/>
    <property type="match status" value="1"/>
</dbReference>
<dbReference type="Gene3D" id="3.30.70.360">
    <property type="match status" value="1"/>
</dbReference>
<evidence type="ECO:0000259" key="3">
    <source>
        <dbReference type="Pfam" id="PF07687"/>
    </source>
</evidence>
<sequence>MLPNGSLSGLPALTNPVILMRILTAALPAGLLLALASPAAHAQNAALNARIAQLATQEEPKVIAWRRDIHEHPELGNQETRTAALIAAHLKKLGIEVQTGVARTGVVGVLRGGKPGPVVALRADMDGLPLTEANELAFASKVKTTYLGQPVGVMHACGHDTHVAMLMGAAEVLSQVKADLPGTVKFIFQPAEEGSLPGVEGGAKLMVKEGVLDKPRVDAVFGVHINAQTEVGNLAYRSGGEMASSDRFAIKILGKGSHGAYPWNSVDPVVTAAQIIMGLQTIVSRQVKLIDDAAVVTVGTINGGVRYNVIPPDVELTGTIRALNPEVQKQIWASVRRIATNIAESAGATAEVTIEPYVPVTTNDPALTARMLPTLQAAAGAAHVREIKAVTGAEDFSFYQEKVPGLFLFVGGMTKGQDPATTADHHTAGFRIDESGLTLGVKTLATLTADYLSAGKP</sequence>
<evidence type="ECO:0000256" key="2">
    <source>
        <dbReference type="SAM" id="SignalP"/>
    </source>
</evidence>
<feature type="signal peptide" evidence="2">
    <location>
        <begin position="1"/>
        <end position="42"/>
    </location>
</feature>
<dbReference type="InterPro" id="IPR011650">
    <property type="entry name" value="Peptidase_M20_dimer"/>
</dbReference>
<evidence type="ECO:0000313" key="4">
    <source>
        <dbReference type="EMBL" id="GAA3974197.1"/>
    </source>
</evidence>
<evidence type="ECO:0000313" key="5">
    <source>
        <dbReference type="Proteomes" id="UP001501556"/>
    </source>
</evidence>
<accession>A0ABP7Q2U9</accession>
<dbReference type="EMBL" id="BAABDI010000011">
    <property type="protein sequence ID" value="GAA3974197.1"/>
    <property type="molecule type" value="Genomic_DNA"/>
</dbReference>
<dbReference type="Gene3D" id="3.40.630.10">
    <property type="entry name" value="Zn peptidases"/>
    <property type="match status" value="1"/>
</dbReference>
<evidence type="ECO:0000256" key="1">
    <source>
        <dbReference type="ARBA" id="ARBA00022801"/>
    </source>
</evidence>
<dbReference type="Pfam" id="PF01546">
    <property type="entry name" value="Peptidase_M20"/>
    <property type="match status" value="1"/>
</dbReference>
<organism evidence="4 5">
    <name type="scientific">Hymenobacter antarcticus</name>
    <dbReference type="NCBI Taxonomy" id="486270"/>
    <lineage>
        <taxon>Bacteria</taxon>
        <taxon>Pseudomonadati</taxon>
        <taxon>Bacteroidota</taxon>
        <taxon>Cytophagia</taxon>
        <taxon>Cytophagales</taxon>
        <taxon>Hymenobacteraceae</taxon>
        <taxon>Hymenobacter</taxon>
    </lineage>
</organism>
<dbReference type="Pfam" id="PF07687">
    <property type="entry name" value="M20_dimer"/>
    <property type="match status" value="1"/>
</dbReference>
<dbReference type="SUPFAM" id="SSF53187">
    <property type="entry name" value="Zn-dependent exopeptidases"/>
    <property type="match status" value="1"/>
</dbReference>
<protein>
    <submittedName>
        <fullName evidence="4">M20 family metallopeptidase</fullName>
    </submittedName>
</protein>
<feature type="domain" description="Peptidase M20 dimerisation" evidence="3">
    <location>
        <begin position="247"/>
        <end position="343"/>
    </location>
</feature>
<comment type="caution">
    <text evidence="4">The sequence shown here is derived from an EMBL/GenBank/DDBJ whole genome shotgun (WGS) entry which is preliminary data.</text>
</comment>
<feature type="chain" id="PRO_5046810661" evidence="2">
    <location>
        <begin position="43"/>
        <end position="457"/>
    </location>
</feature>